<accession>A0A0J1GZC1</accession>
<evidence type="ECO:0000256" key="6">
    <source>
        <dbReference type="ARBA" id="ARBA00022448"/>
    </source>
</evidence>
<evidence type="ECO:0000256" key="11">
    <source>
        <dbReference type="ARBA" id="ARBA00023053"/>
    </source>
</evidence>
<dbReference type="GO" id="GO:0008948">
    <property type="term" value="F:oxaloacetate decarboxylase activity"/>
    <property type="evidence" value="ECO:0007669"/>
    <property type="project" value="UniProtKB-UniRule"/>
</dbReference>
<dbReference type="PATRIC" id="fig|1195763.3.peg.2821"/>
<keyword evidence="19" id="KW-1185">Reference proteome</keyword>
<dbReference type="InterPro" id="IPR005899">
    <property type="entry name" value="Na_pump_deCOase"/>
</dbReference>
<comment type="cofactor">
    <cofactor evidence="1 16 17">
        <name>Na(+)</name>
        <dbReference type="ChEBI" id="CHEBI:29101"/>
    </cofactor>
</comment>
<comment type="similarity">
    <text evidence="4 16 17">Belongs to the OadG family.</text>
</comment>
<evidence type="ECO:0000256" key="15">
    <source>
        <dbReference type="ARBA" id="ARBA00048176"/>
    </source>
</evidence>
<evidence type="ECO:0000256" key="12">
    <source>
        <dbReference type="ARBA" id="ARBA00023065"/>
    </source>
</evidence>
<dbReference type="GO" id="GO:0015081">
    <property type="term" value="F:sodium ion transmembrane transporter activity"/>
    <property type="evidence" value="ECO:0007669"/>
    <property type="project" value="UniProtKB-UniRule"/>
</dbReference>
<dbReference type="STRING" id="1195763.ABT56_13305"/>
<dbReference type="Pfam" id="PF04277">
    <property type="entry name" value="OAD_gamma"/>
    <property type="match status" value="1"/>
</dbReference>
<dbReference type="OrthoDB" id="6215597at2"/>
<evidence type="ECO:0000256" key="5">
    <source>
        <dbReference type="ARBA" id="ARBA00011869"/>
    </source>
</evidence>
<dbReference type="GO" id="GO:0036376">
    <property type="term" value="P:sodium ion export across plasma membrane"/>
    <property type="evidence" value="ECO:0007669"/>
    <property type="project" value="InterPro"/>
</dbReference>
<feature type="transmembrane region" description="Helical" evidence="16 17">
    <location>
        <begin position="12"/>
        <end position="33"/>
    </location>
</feature>
<keyword evidence="9 16" id="KW-1278">Translocase</keyword>
<keyword evidence="10 16" id="KW-1133">Transmembrane helix</keyword>
<evidence type="ECO:0000313" key="18">
    <source>
        <dbReference type="EMBL" id="KLV04940.1"/>
    </source>
</evidence>
<keyword evidence="13 16" id="KW-0472">Membrane</keyword>
<dbReference type="Proteomes" id="UP000036097">
    <property type="component" value="Unassembled WGS sequence"/>
</dbReference>
<evidence type="ECO:0000256" key="9">
    <source>
        <dbReference type="ARBA" id="ARBA00022967"/>
    </source>
</evidence>
<keyword evidence="14 16" id="KW-0739">Sodium transport</keyword>
<dbReference type="GO" id="GO:0005886">
    <property type="term" value="C:plasma membrane"/>
    <property type="evidence" value="ECO:0007669"/>
    <property type="project" value="UniProtKB-SubCell"/>
</dbReference>
<sequence length="83" mass="8855">MADLGSVLWEAATIMVTGMVVVFLFLSILIYLVQLLARIAPKDAPAAPARSHPAPVLPSHNGVRPEIVAAIGAAVHQYRSRKV</sequence>
<comment type="catalytic activity">
    <reaction evidence="15 16 17">
        <text>oxaloacetate + 2 Na(+)(in) + H(+) = pyruvate + 2 Na(+)(out) + CO2</text>
        <dbReference type="Rhea" id="RHEA:57724"/>
        <dbReference type="ChEBI" id="CHEBI:15361"/>
        <dbReference type="ChEBI" id="CHEBI:15378"/>
        <dbReference type="ChEBI" id="CHEBI:16452"/>
        <dbReference type="ChEBI" id="CHEBI:16526"/>
        <dbReference type="ChEBI" id="CHEBI:29101"/>
        <dbReference type="EC" id="7.2.4.2"/>
    </reaction>
</comment>
<dbReference type="EC" id="7.2.4.2" evidence="16"/>
<evidence type="ECO:0000256" key="13">
    <source>
        <dbReference type="ARBA" id="ARBA00023136"/>
    </source>
</evidence>
<evidence type="ECO:0000256" key="1">
    <source>
        <dbReference type="ARBA" id="ARBA00001959"/>
    </source>
</evidence>
<evidence type="ECO:0000256" key="16">
    <source>
        <dbReference type="HAMAP-Rule" id="MF_00404"/>
    </source>
</evidence>
<organism evidence="18 19">
    <name type="scientific">Photobacterium aquae</name>
    <dbReference type="NCBI Taxonomy" id="1195763"/>
    <lineage>
        <taxon>Bacteria</taxon>
        <taxon>Pseudomonadati</taxon>
        <taxon>Pseudomonadota</taxon>
        <taxon>Gammaproteobacteria</taxon>
        <taxon>Vibrionales</taxon>
        <taxon>Vibrionaceae</taxon>
        <taxon>Photobacterium</taxon>
    </lineage>
</organism>
<gene>
    <name evidence="16" type="primary">oadG</name>
    <name evidence="18" type="ORF">ABT56_13305</name>
</gene>
<keyword evidence="8 16" id="KW-0812">Transmembrane</keyword>
<keyword evidence="11 16" id="KW-0915">Sodium</keyword>
<proteinExistence type="inferred from homology"/>
<evidence type="ECO:0000256" key="14">
    <source>
        <dbReference type="ARBA" id="ARBA00023201"/>
    </source>
</evidence>
<reference evidence="18 19" key="1">
    <citation type="submission" date="2015-05" db="EMBL/GenBank/DDBJ databases">
        <title>Photobacterium galathea sp. nov.</title>
        <authorList>
            <person name="Machado H."/>
            <person name="Gram L."/>
        </authorList>
    </citation>
    <scope>NUCLEOTIDE SEQUENCE [LARGE SCALE GENOMIC DNA]</scope>
    <source>
        <strain evidence="18 19">CGMCC 1.12159</strain>
    </source>
</reference>
<evidence type="ECO:0000256" key="17">
    <source>
        <dbReference type="RuleBase" id="RU004278"/>
    </source>
</evidence>
<evidence type="ECO:0000256" key="4">
    <source>
        <dbReference type="ARBA" id="ARBA00005844"/>
    </source>
</evidence>
<evidence type="ECO:0000256" key="8">
    <source>
        <dbReference type="ARBA" id="ARBA00022692"/>
    </source>
</evidence>
<keyword evidence="6 16" id="KW-0813">Transport</keyword>
<dbReference type="RefSeq" id="WP_047879378.1">
    <property type="nucleotide sequence ID" value="NZ_LDOT01000019.1"/>
</dbReference>
<dbReference type="EMBL" id="LDOT01000019">
    <property type="protein sequence ID" value="KLV04940.1"/>
    <property type="molecule type" value="Genomic_DNA"/>
</dbReference>
<evidence type="ECO:0000256" key="2">
    <source>
        <dbReference type="ARBA" id="ARBA00003002"/>
    </source>
</evidence>
<evidence type="ECO:0000256" key="10">
    <source>
        <dbReference type="ARBA" id="ARBA00022989"/>
    </source>
</evidence>
<evidence type="ECO:0000256" key="7">
    <source>
        <dbReference type="ARBA" id="ARBA00022475"/>
    </source>
</evidence>
<comment type="subcellular location">
    <subcellularLocation>
        <location evidence="3 16 17">Cell membrane</location>
        <topology evidence="3 16 17">Single-pass membrane protein</topology>
    </subcellularLocation>
</comment>
<dbReference type="NCBIfam" id="TIGR01195">
    <property type="entry name" value="oadG_fam"/>
    <property type="match status" value="1"/>
</dbReference>
<name>A0A0J1GZC1_9GAMM</name>
<dbReference type="AlphaFoldDB" id="A0A0J1GZC1"/>
<comment type="subunit">
    <text evidence="5 16">Heterotrimer of an alpha, a beta and a gamma subunit.</text>
</comment>
<dbReference type="GO" id="GO:0015451">
    <property type="term" value="F:decarboxylation-driven active transmembrane transporter activity"/>
    <property type="evidence" value="ECO:0007669"/>
    <property type="project" value="UniProtKB-EC"/>
</dbReference>
<comment type="function">
    <text evidence="2 16 17">Catalyzes the decarboxylation of oxaloacetate coupled to Na(+) translocation.</text>
</comment>
<evidence type="ECO:0000256" key="3">
    <source>
        <dbReference type="ARBA" id="ARBA00004162"/>
    </source>
</evidence>
<dbReference type="InterPro" id="IPR023424">
    <property type="entry name" value="OadG"/>
</dbReference>
<protein>
    <recommendedName>
        <fullName evidence="16">Probable oxaloacetate decarboxylase gamma chain</fullName>
        <ecNumber evidence="16">7.2.4.2</ecNumber>
    </recommendedName>
</protein>
<keyword evidence="12 16" id="KW-0406">Ion transport</keyword>
<evidence type="ECO:0000313" key="19">
    <source>
        <dbReference type="Proteomes" id="UP000036097"/>
    </source>
</evidence>
<dbReference type="NCBIfam" id="NF003004">
    <property type="entry name" value="PRK03814.1"/>
    <property type="match status" value="1"/>
</dbReference>
<dbReference type="HAMAP" id="MF_00404">
    <property type="entry name" value="OadG"/>
    <property type="match status" value="1"/>
</dbReference>
<keyword evidence="7 16" id="KW-1003">Cell membrane</keyword>
<comment type="caution">
    <text evidence="18">The sequence shown here is derived from an EMBL/GenBank/DDBJ whole genome shotgun (WGS) entry which is preliminary data.</text>
</comment>